<reference evidence="1 2" key="1">
    <citation type="submission" date="2015-07" db="EMBL/GenBank/DDBJ databases">
        <title>Draft genome sequences of 17 French Clostridium botulinum group III.</title>
        <authorList>
            <person name="Woudstra C."/>
            <person name="Le Marechal C."/>
            <person name="Souillard R."/>
            <person name="Bayon-Auboyer M.-H."/>
            <person name="Dessouter D."/>
            <person name="Fach P."/>
        </authorList>
    </citation>
    <scope>NUCLEOTIDE SEQUENCE [LARGE SCALE GENOMIC DNA]</scope>
    <source>
        <strain evidence="1 2">12LNRI-CD</strain>
    </source>
</reference>
<dbReference type="EMBL" id="LGVR01000014">
    <property type="protein sequence ID" value="KOA89589.1"/>
    <property type="molecule type" value="Genomic_DNA"/>
</dbReference>
<organism evidence="1 2">
    <name type="scientific">Clostridium botulinum</name>
    <dbReference type="NCBI Taxonomy" id="1491"/>
    <lineage>
        <taxon>Bacteria</taxon>
        <taxon>Bacillati</taxon>
        <taxon>Bacillota</taxon>
        <taxon>Clostridia</taxon>
        <taxon>Eubacteriales</taxon>
        <taxon>Clostridiaceae</taxon>
        <taxon>Clostridium</taxon>
    </lineage>
</organism>
<evidence type="ECO:0000313" key="1">
    <source>
        <dbReference type="EMBL" id="KOA89589.1"/>
    </source>
</evidence>
<dbReference type="AlphaFoldDB" id="A0A9Q1UZP6"/>
<gene>
    <name evidence="1" type="ORF">ADU74_03680</name>
</gene>
<evidence type="ECO:0000313" key="2">
    <source>
        <dbReference type="Proteomes" id="UP000037540"/>
    </source>
</evidence>
<name>A0A9Q1UZP6_CLOBO</name>
<protein>
    <submittedName>
        <fullName evidence="1">Uncharacterized protein</fullName>
    </submittedName>
</protein>
<dbReference type="Proteomes" id="UP000037540">
    <property type="component" value="Unassembled WGS sequence"/>
</dbReference>
<dbReference type="OrthoDB" id="1370639at2"/>
<accession>A0A9Q1UZP6</accession>
<sequence length="184" mass="21988">MDFNVGDWIKSYHKGIWKIERIISDFFEIRYSKDDLKIKSNSSILILKRLVNDKFKRSFSIYCCDSSLIDKLTIKEQQLLNDFIESNTKIIKEFEKYERNIDLVLNISFSWNDEDDFNIIANGIFKDKVHMGLTSDEIFEFIENSNLAKGRNKFPHNKTIQFISINHEVKDSEFIFREFRTLDF</sequence>
<dbReference type="RefSeq" id="WP_013720990.1">
    <property type="nucleotide sequence ID" value="NZ_LGVO01000029.1"/>
</dbReference>
<comment type="caution">
    <text evidence="1">The sequence shown here is derived from an EMBL/GenBank/DDBJ whole genome shotgun (WGS) entry which is preliminary data.</text>
</comment>
<proteinExistence type="predicted"/>